<proteinExistence type="predicted"/>
<gene>
    <name evidence="1" type="ORF">M427DRAFT_206805</name>
</gene>
<dbReference type="AlphaFoldDB" id="A0A138ZZ54"/>
<organism evidence="1 2">
    <name type="scientific">Gonapodya prolifera (strain JEL478)</name>
    <name type="common">Monoblepharis prolifera</name>
    <dbReference type="NCBI Taxonomy" id="1344416"/>
    <lineage>
        <taxon>Eukaryota</taxon>
        <taxon>Fungi</taxon>
        <taxon>Fungi incertae sedis</taxon>
        <taxon>Chytridiomycota</taxon>
        <taxon>Chytridiomycota incertae sedis</taxon>
        <taxon>Monoblepharidomycetes</taxon>
        <taxon>Monoblepharidales</taxon>
        <taxon>Gonapodyaceae</taxon>
        <taxon>Gonapodya</taxon>
    </lineage>
</organism>
<evidence type="ECO:0000313" key="1">
    <source>
        <dbReference type="EMBL" id="KXS09792.1"/>
    </source>
</evidence>
<evidence type="ECO:0000313" key="2">
    <source>
        <dbReference type="Proteomes" id="UP000070544"/>
    </source>
</evidence>
<keyword evidence="2" id="KW-1185">Reference proteome</keyword>
<dbReference type="Proteomes" id="UP000070544">
    <property type="component" value="Unassembled WGS sequence"/>
</dbReference>
<accession>A0A138ZZ54</accession>
<reference evidence="1 2" key="1">
    <citation type="journal article" date="2015" name="Genome Biol. Evol.">
        <title>Phylogenomic analyses indicate that early fungi evolved digesting cell walls of algal ancestors of land plants.</title>
        <authorList>
            <person name="Chang Y."/>
            <person name="Wang S."/>
            <person name="Sekimoto S."/>
            <person name="Aerts A.L."/>
            <person name="Choi C."/>
            <person name="Clum A."/>
            <person name="LaButti K.M."/>
            <person name="Lindquist E.A."/>
            <person name="Yee Ngan C."/>
            <person name="Ohm R.A."/>
            <person name="Salamov A.A."/>
            <person name="Grigoriev I.V."/>
            <person name="Spatafora J.W."/>
            <person name="Berbee M.L."/>
        </authorList>
    </citation>
    <scope>NUCLEOTIDE SEQUENCE [LARGE SCALE GENOMIC DNA]</scope>
    <source>
        <strain evidence="1 2">JEL478</strain>
    </source>
</reference>
<protein>
    <submittedName>
        <fullName evidence="1">Uncharacterized protein</fullName>
    </submittedName>
</protein>
<sequence>MCASLGLFSHAKWKPFHVSCATEYFECCLHQSSTELFPASVEAGGLTNAKHFREISEEWAFRYIWHFASGFPRIPWFAFRIYTTQTSRTSRAGTGGLSLPMHEFFLGDRWCRRSDAGGKADGTVSLPHWWLKEFLSLSSCVAVSSRDSGRKDRGDPKAKTCSTTKDKVTYLEGQSHVEGLLFPNLSVRRAPSVSRPPLCPSTGLVPLRCCFVFRLKASTTSKRINQVSERKNNDRNTSLLACREIQLVSKI</sequence>
<dbReference type="EMBL" id="KQ965849">
    <property type="protein sequence ID" value="KXS09792.1"/>
    <property type="molecule type" value="Genomic_DNA"/>
</dbReference>
<name>A0A138ZZ54_GONPJ</name>